<keyword evidence="3" id="KW-1185">Reference proteome</keyword>
<organism evidence="2 3">
    <name type="scientific">Scleroderma citrinum Foug A</name>
    <dbReference type="NCBI Taxonomy" id="1036808"/>
    <lineage>
        <taxon>Eukaryota</taxon>
        <taxon>Fungi</taxon>
        <taxon>Dikarya</taxon>
        <taxon>Basidiomycota</taxon>
        <taxon>Agaricomycotina</taxon>
        <taxon>Agaricomycetes</taxon>
        <taxon>Agaricomycetidae</taxon>
        <taxon>Boletales</taxon>
        <taxon>Sclerodermatineae</taxon>
        <taxon>Sclerodermataceae</taxon>
        <taxon>Scleroderma</taxon>
    </lineage>
</organism>
<name>A0A0C3DGI6_9AGAM</name>
<dbReference type="STRING" id="1036808.A0A0C3DGI6"/>
<reference evidence="3" key="2">
    <citation type="submission" date="2015-01" db="EMBL/GenBank/DDBJ databases">
        <title>Evolutionary Origins and Diversification of the Mycorrhizal Mutualists.</title>
        <authorList>
            <consortium name="DOE Joint Genome Institute"/>
            <consortium name="Mycorrhizal Genomics Consortium"/>
            <person name="Kohler A."/>
            <person name="Kuo A."/>
            <person name="Nagy L.G."/>
            <person name="Floudas D."/>
            <person name="Copeland A."/>
            <person name="Barry K.W."/>
            <person name="Cichocki N."/>
            <person name="Veneault-Fourrey C."/>
            <person name="LaButti K."/>
            <person name="Lindquist E.A."/>
            <person name="Lipzen A."/>
            <person name="Lundell T."/>
            <person name="Morin E."/>
            <person name="Murat C."/>
            <person name="Riley R."/>
            <person name="Ohm R."/>
            <person name="Sun H."/>
            <person name="Tunlid A."/>
            <person name="Henrissat B."/>
            <person name="Grigoriev I.V."/>
            <person name="Hibbett D.S."/>
            <person name="Martin F."/>
        </authorList>
    </citation>
    <scope>NUCLEOTIDE SEQUENCE [LARGE SCALE GENOMIC DNA]</scope>
    <source>
        <strain evidence="3">Foug A</strain>
    </source>
</reference>
<evidence type="ECO:0000259" key="1">
    <source>
        <dbReference type="Pfam" id="PF14308"/>
    </source>
</evidence>
<dbReference type="InParanoid" id="A0A0C3DGI6"/>
<dbReference type="Proteomes" id="UP000053989">
    <property type="component" value="Unassembled WGS sequence"/>
</dbReference>
<gene>
    <name evidence="2" type="ORF">SCLCIDRAFT_1185636</name>
</gene>
<sequence length="172" mass="19223">MSNSALCSHVDALEAMLRKRIALDADGLTPWEVLPFEKRKIECDAELSSKSLGIMSMVQEVKMLQGVLDTTTGLEEKWALEEDIIGKILWICWCGIHAEVGQVLPQALDHIVNDETVASELRNVRPWYIGNIFEEAAANPPDDIQAHLLRVMADAEARVSKYQLLLAEKAVR</sequence>
<dbReference type="HOGENOM" id="CLU_1556181_0_0_1"/>
<reference evidence="2 3" key="1">
    <citation type="submission" date="2014-04" db="EMBL/GenBank/DDBJ databases">
        <authorList>
            <consortium name="DOE Joint Genome Institute"/>
            <person name="Kuo A."/>
            <person name="Kohler A."/>
            <person name="Nagy L.G."/>
            <person name="Floudas D."/>
            <person name="Copeland A."/>
            <person name="Barry K.W."/>
            <person name="Cichocki N."/>
            <person name="Veneault-Fourrey C."/>
            <person name="LaButti K."/>
            <person name="Lindquist E.A."/>
            <person name="Lipzen A."/>
            <person name="Lundell T."/>
            <person name="Morin E."/>
            <person name="Murat C."/>
            <person name="Sun H."/>
            <person name="Tunlid A."/>
            <person name="Henrissat B."/>
            <person name="Grigoriev I.V."/>
            <person name="Hibbett D.S."/>
            <person name="Martin F."/>
            <person name="Nordberg H.P."/>
            <person name="Cantor M.N."/>
            <person name="Hua S.X."/>
        </authorList>
    </citation>
    <scope>NUCLEOTIDE SEQUENCE [LARGE SCALE GENOMIC DNA]</scope>
    <source>
        <strain evidence="2 3">Foug A</strain>
    </source>
</reference>
<protein>
    <recommendedName>
        <fullName evidence="1">DNAJ-containing protein X-domain domain-containing protein</fullName>
    </recommendedName>
</protein>
<accession>A0A0C3DGI6</accession>
<feature type="domain" description="DNAJ-containing protein X-domain" evidence="1">
    <location>
        <begin position="46"/>
        <end position="143"/>
    </location>
</feature>
<dbReference type="InterPro" id="IPR026894">
    <property type="entry name" value="DnaJ_X"/>
</dbReference>
<dbReference type="Pfam" id="PF14308">
    <property type="entry name" value="DnaJ-X"/>
    <property type="match status" value="1"/>
</dbReference>
<dbReference type="AlphaFoldDB" id="A0A0C3DGI6"/>
<evidence type="ECO:0000313" key="3">
    <source>
        <dbReference type="Proteomes" id="UP000053989"/>
    </source>
</evidence>
<proteinExistence type="predicted"/>
<dbReference type="OrthoDB" id="2676086at2759"/>
<evidence type="ECO:0000313" key="2">
    <source>
        <dbReference type="EMBL" id="KIM59820.1"/>
    </source>
</evidence>
<dbReference type="EMBL" id="KN822069">
    <property type="protein sequence ID" value="KIM59820.1"/>
    <property type="molecule type" value="Genomic_DNA"/>
</dbReference>